<dbReference type="EMBL" id="JBHLUH010000089">
    <property type="protein sequence ID" value="MFC0533725.1"/>
    <property type="molecule type" value="Genomic_DNA"/>
</dbReference>
<sequence>MVGSGTYDILVGASATDIRRTATLSVKGETIPPRGLRAPVAAWTFDDYSGTTLVPCTSSSPAPRGSTP</sequence>
<name>A0ABV6MG71_9ACTN</name>
<dbReference type="RefSeq" id="WP_377261698.1">
    <property type="nucleotide sequence ID" value="NZ_JBHLUH010000089.1"/>
</dbReference>
<organism evidence="1 2">
    <name type="scientific">Phytohabitans kaempferiae</name>
    <dbReference type="NCBI Taxonomy" id="1620943"/>
    <lineage>
        <taxon>Bacteria</taxon>
        <taxon>Bacillati</taxon>
        <taxon>Actinomycetota</taxon>
        <taxon>Actinomycetes</taxon>
        <taxon>Micromonosporales</taxon>
        <taxon>Micromonosporaceae</taxon>
    </lineage>
</organism>
<gene>
    <name evidence="1" type="ORF">ACFFIA_39590</name>
</gene>
<proteinExistence type="predicted"/>
<accession>A0ABV6MG71</accession>
<evidence type="ECO:0000313" key="2">
    <source>
        <dbReference type="Proteomes" id="UP001589867"/>
    </source>
</evidence>
<evidence type="ECO:0000313" key="1">
    <source>
        <dbReference type="EMBL" id="MFC0533725.1"/>
    </source>
</evidence>
<comment type="caution">
    <text evidence="1">The sequence shown here is derived from an EMBL/GenBank/DDBJ whole genome shotgun (WGS) entry which is preliminary data.</text>
</comment>
<keyword evidence="2" id="KW-1185">Reference proteome</keyword>
<dbReference type="Proteomes" id="UP001589867">
    <property type="component" value="Unassembled WGS sequence"/>
</dbReference>
<reference evidence="1 2" key="1">
    <citation type="submission" date="2024-09" db="EMBL/GenBank/DDBJ databases">
        <authorList>
            <person name="Sun Q."/>
            <person name="Mori K."/>
        </authorList>
    </citation>
    <scope>NUCLEOTIDE SEQUENCE [LARGE SCALE GENOMIC DNA]</scope>
    <source>
        <strain evidence="1 2">TBRC 3947</strain>
    </source>
</reference>
<protein>
    <submittedName>
        <fullName evidence="1">Uncharacterized protein</fullName>
    </submittedName>
</protein>